<dbReference type="AlphaFoldDB" id="A0A8K0K9K0"/>
<reference evidence="1" key="2">
    <citation type="submission" date="2017-10" db="EMBL/GenBank/DDBJ databases">
        <title>Ladona fulva Genome sequencing and assembly.</title>
        <authorList>
            <person name="Murali S."/>
            <person name="Richards S."/>
            <person name="Bandaranaike D."/>
            <person name="Bellair M."/>
            <person name="Blankenburg K."/>
            <person name="Chao H."/>
            <person name="Dinh H."/>
            <person name="Doddapaneni H."/>
            <person name="Dugan-Rocha S."/>
            <person name="Elkadiri S."/>
            <person name="Gnanaolivu R."/>
            <person name="Hernandez B."/>
            <person name="Skinner E."/>
            <person name="Javaid M."/>
            <person name="Lee S."/>
            <person name="Li M."/>
            <person name="Ming W."/>
            <person name="Munidasa M."/>
            <person name="Muniz J."/>
            <person name="Nguyen L."/>
            <person name="Hughes D."/>
            <person name="Osuji N."/>
            <person name="Pu L.-L."/>
            <person name="Puazo M."/>
            <person name="Qu C."/>
            <person name="Quiroz J."/>
            <person name="Raj R."/>
            <person name="Weissenberger G."/>
            <person name="Xin Y."/>
            <person name="Zou X."/>
            <person name="Han Y."/>
            <person name="Worley K."/>
            <person name="Muzny D."/>
            <person name="Gibbs R."/>
        </authorList>
    </citation>
    <scope>NUCLEOTIDE SEQUENCE</scope>
    <source>
        <strain evidence="1">Sampled in the wild</strain>
    </source>
</reference>
<dbReference type="EMBL" id="KZ308371">
    <property type="protein sequence ID" value="KAG8228403.1"/>
    <property type="molecule type" value="Genomic_DNA"/>
</dbReference>
<sequence length="111" mass="12812">MGFLHLKPLQKPLPLEPLPEKALEERRLWIGNLDSRITDKQFQQLMFLLSFLTVSTPQTSAKIWPYRKVRPPLSSFGTSCWIAERAKMALDGKLVGCKRIVLRWAHSISRP</sequence>
<proteinExistence type="predicted"/>
<dbReference type="GO" id="GO:0003676">
    <property type="term" value="F:nucleic acid binding"/>
    <property type="evidence" value="ECO:0007669"/>
    <property type="project" value="InterPro"/>
</dbReference>
<dbReference type="Proteomes" id="UP000792457">
    <property type="component" value="Unassembled WGS sequence"/>
</dbReference>
<organism evidence="1 2">
    <name type="scientific">Ladona fulva</name>
    <name type="common">Scarce chaser dragonfly</name>
    <name type="synonym">Libellula fulva</name>
    <dbReference type="NCBI Taxonomy" id="123851"/>
    <lineage>
        <taxon>Eukaryota</taxon>
        <taxon>Metazoa</taxon>
        <taxon>Ecdysozoa</taxon>
        <taxon>Arthropoda</taxon>
        <taxon>Hexapoda</taxon>
        <taxon>Insecta</taxon>
        <taxon>Pterygota</taxon>
        <taxon>Palaeoptera</taxon>
        <taxon>Odonata</taxon>
        <taxon>Epiprocta</taxon>
        <taxon>Anisoptera</taxon>
        <taxon>Libelluloidea</taxon>
        <taxon>Libellulidae</taxon>
        <taxon>Ladona</taxon>
    </lineage>
</organism>
<protein>
    <submittedName>
        <fullName evidence="1">Uncharacterized protein</fullName>
    </submittedName>
</protein>
<dbReference type="InterPro" id="IPR035979">
    <property type="entry name" value="RBD_domain_sf"/>
</dbReference>
<keyword evidence="2" id="KW-1185">Reference proteome</keyword>
<name>A0A8K0K9K0_LADFU</name>
<dbReference type="OrthoDB" id="6730379at2759"/>
<dbReference type="SUPFAM" id="SSF54928">
    <property type="entry name" value="RNA-binding domain, RBD"/>
    <property type="match status" value="1"/>
</dbReference>
<accession>A0A8K0K9K0</accession>
<comment type="caution">
    <text evidence="1">The sequence shown here is derived from an EMBL/GenBank/DDBJ whole genome shotgun (WGS) entry which is preliminary data.</text>
</comment>
<evidence type="ECO:0000313" key="2">
    <source>
        <dbReference type="Proteomes" id="UP000792457"/>
    </source>
</evidence>
<evidence type="ECO:0000313" key="1">
    <source>
        <dbReference type="EMBL" id="KAG8228403.1"/>
    </source>
</evidence>
<gene>
    <name evidence="1" type="ORF">J437_LFUL003876</name>
</gene>
<reference evidence="1" key="1">
    <citation type="submission" date="2013-04" db="EMBL/GenBank/DDBJ databases">
        <authorList>
            <person name="Qu J."/>
            <person name="Murali S.C."/>
            <person name="Bandaranaike D."/>
            <person name="Bellair M."/>
            <person name="Blankenburg K."/>
            <person name="Chao H."/>
            <person name="Dinh H."/>
            <person name="Doddapaneni H."/>
            <person name="Downs B."/>
            <person name="Dugan-Rocha S."/>
            <person name="Elkadiri S."/>
            <person name="Gnanaolivu R.D."/>
            <person name="Hernandez B."/>
            <person name="Javaid M."/>
            <person name="Jayaseelan J.C."/>
            <person name="Lee S."/>
            <person name="Li M."/>
            <person name="Ming W."/>
            <person name="Munidasa M."/>
            <person name="Muniz J."/>
            <person name="Nguyen L."/>
            <person name="Ongeri F."/>
            <person name="Osuji N."/>
            <person name="Pu L.-L."/>
            <person name="Puazo M."/>
            <person name="Qu C."/>
            <person name="Quiroz J."/>
            <person name="Raj R."/>
            <person name="Weissenberger G."/>
            <person name="Xin Y."/>
            <person name="Zou X."/>
            <person name="Han Y."/>
            <person name="Richards S."/>
            <person name="Worley K."/>
            <person name="Muzny D."/>
            <person name="Gibbs R."/>
        </authorList>
    </citation>
    <scope>NUCLEOTIDE SEQUENCE</scope>
    <source>
        <strain evidence="1">Sampled in the wild</strain>
    </source>
</reference>